<dbReference type="EMBL" id="JAMPLM010000005">
    <property type="protein sequence ID" value="MEP1058477.1"/>
    <property type="molecule type" value="Genomic_DNA"/>
</dbReference>
<dbReference type="Proteomes" id="UP001476950">
    <property type="component" value="Unassembled WGS sequence"/>
</dbReference>
<gene>
    <name evidence="2" type="ORF">NDI38_08510</name>
</gene>
<feature type="region of interest" description="Disordered" evidence="1">
    <location>
        <begin position="57"/>
        <end position="97"/>
    </location>
</feature>
<dbReference type="InterPro" id="IPR013762">
    <property type="entry name" value="Integrase-like_cat_sf"/>
</dbReference>
<organism evidence="2 3">
    <name type="scientific">Stenomitos frigidus AS-A4</name>
    <dbReference type="NCBI Taxonomy" id="2933935"/>
    <lineage>
        <taxon>Bacteria</taxon>
        <taxon>Bacillati</taxon>
        <taxon>Cyanobacteriota</taxon>
        <taxon>Cyanophyceae</taxon>
        <taxon>Leptolyngbyales</taxon>
        <taxon>Leptolyngbyaceae</taxon>
        <taxon>Stenomitos</taxon>
    </lineage>
</organism>
<accession>A0ABV0KGW1</accession>
<reference evidence="2 3" key="1">
    <citation type="submission" date="2022-04" db="EMBL/GenBank/DDBJ databases">
        <title>Positive selection, recombination, and allopatry shape intraspecific diversity of widespread and dominant cyanobacteria.</title>
        <authorList>
            <person name="Wei J."/>
            <person name="Shu W."/>
            <person name="Hu C."/>
        </authorList>
    </citation>
    <scope>NUCLEOTIDE SEQUENCE [LARGE SCALE GENOMIC DNA]</scope>
    <source>
        <strain evidence="2 3">AS-A4</strain>
    </source>
</reference>
<comment type="caution">
    <text evidence="2">The sequence shown here is derived from an EMBL/GenBank/DDBJ whole genome shotgun (WGS) entry which is preliminary data.</text>
</comment>
<dbReference type="RefSeq" id="WP_242033417.1">
    <property type="nucleotide sequence ID" value="NZ_JAMPLM010000005.1"/>
</dbReference>
<evidence type="ECO:0000313" key="2">
    <source>
        <dbReference type="EMBL" id="MEP1058477.1"/>
    </source>
</evidence>
<protein>
    <submittedName>
        <fullName evidence="2">Uncharacterized protein</fullName>
    </submittedName>
</protein>
<keyword evidence="3" id="KW-1185">Reference proteome</keyword>
<name>A0ABV0KGW1_9CYAN</name>
<proteinExistence type="predicted"/>
<feature type="region of interest" description="Disordered" evidence="1">
    <location>
        <begin position="183"/>
        <end position="224"/>
    </location>
</feature>
<feature type="compositionally biased region" description="Basic and acidic residues" evidence="1">
    <location>
        <begin position="183"/>
        <end position="204"/>
    </location>
</feature>
<dbReference type="Gene3D" id="1.10.443.10">
    <property type="entry name" value="Intergrase catalytic core"/>
    <property type="match status" value="1"/>
</dbReference>
<evidence type="ECO:0000256" key="1">
    <source>
        <dbReference type="SAM" id="MobiDB-lite"/>
    </source>
</evidence>
<sequence length="383" mass="39178">MVFAGEGLRAPSLPPRVNNSLPSVTGRAVAGALLGAAAGVAGTVGLPSAPLNAPYAGAPPPITRDAPTPSSSAVNPLLSGATGGRAPSLGGSMPGVRSPAAAMPRSLPAMPSSVAPRGLGLAGMGSALADAGLRRLGEELQGTSGSPFYVSPEQQLKNDRFAEAQRQSNDYFRESAKQAARDFGDFLKNPLGDRGREPSNRKGDTSQTPIRKGNGSAPSGSQVGKMYRVDGTVSNGISGSNPFSHTLPGPIGPIVTSKYSVNGFEYLDALFSSGSGVQSLLSGGNSKGGASAAITGITPIDGIPDPATPADPDSFRGGDGLALVDRHQVREFLPIKNTRHTFITLVLEAGMDPKDVAYLVGNSAEVIYKHYAAVKHNLVVPDF</sequence>
<evidence type="ECO:0000313" key="3">
    <source>
        <dbReference type="Proteomes" id="UP001476950"/>
    </source>
</evidence>